<dbReference type="EMBL" id="CM035426">
    <property type="protein sequence ID" value="KAH7315753.1"/>
    <property type="molecule type" value="Genomic_DNA"/>
</dbReference>
<dbReference type="AlphaFoldDB" id="A0A8T2SDS6"/>
<accession>A0A8T2SDS6</accession>
<keyword evidence="4" id="KW-1185">Reference proteome</keyword>
<feature type="compositionally biased region" description="Low complexity" evidence="1">
    <location>
        <begin position="10"/>
        <end position="19"/>
    </location>
</feature>
<organism evidence="3 4">
    <name type="scientific">Ceratopteris richardii</name>
    <name type="common">Triangle waterfern</name>
    <dbReference type="NCBI Taxonomy" id="49495"/>
    <lineage>
        <taxon>Eukaryota</taxon>
        <taxon>Viridiplantae</taxon>
        <taxon>Streptophyta</taxon>
        <taxon>Embryophyta</taxon>
        <taxon>Tracheophyta</taxon>
        <taxon>Polypodiopsida</taxon>
        <taxon>Polypodiidae</taxon>
        <taxon>Polypodiales</taxon>
        <taxon>Pteridineae</taxon>
        <taxon>Pteridaceae</taxon>
        <taxon>Parkerioideae</taxon>
        <taxon>Ceratopteris</taxon>
    </lineage>
</organism>
<gene>
    <name evidence="3" type="ORF">KP509_21G064000</name>
</gene>
<dbReference type="OrthoDB" id="1897901at2759"/>
<proteinExistence type="predicted"/>
<feature type="region of interest" description="Disordered" evidence="1">
    <location>
        <begin position="1"/>
        <end position="33"/>
    </location>
</feature>
<comment type="caution">
    <text evidence="3">The sequence shown here is derived from an EMBL/GenBank/DDBJ whole genome shotgun (WGS) entry which is preliminary data.</text>
</comment>
<name>A0A8T2SDS6_CERRI</name>
<sequence length="165" mass="17759">MGQPLPDNVSSSSPLPASAEAKQAASCNGDTPTSSSVQHVFVYGNSRPDISPPFIGDGVRSSLAWLLGGRLYSCNSGGVHRPVLRLDEAGHAVCGYAVSVSGSGSVIRLLDALERREHSPDFYEREVVEVVTEGGQRVQSYVYHCQEIDRSHPVQGGDWLQHLNQ</sequence>
<dbReference type="InterPro" id="IPR036568">
    <property type="entry name" value="GGCT-like_sf"/>
</dbReference>
<dbReference type="OMA" id="CERREYS"/>
<evidence type="ECO:0000313" key="4">
    <source>
        <dbReference type="Proteomes" id="UP000825935"/>
    </source>
</evidence>
<dbReference type="SUPFAM" id="SSF110857">
    <property type="entry name" value="Gamma-glutamyl cyclotransferase-like"/>
    <property type="match status" value="1"/>
</dbReference>
<evidence type="ECO:0000259" key="2">
    <source>
        <dbReference type="Pfam" id="PF06094"/>
    </source>
</evidence>
<evidence type="ECO:0000256" key="1">
    <source>
        <dbReference type="SAM" id="MobiDB-lite"/>
    </source>
</evidence>
<dbReference type="Pfam" id="PF06094">
    <property type="entry name" value="GGACT"/>
    <property type="match status" value="1"/>
</dbReference>
<evidence type="ECO:0000313" key="3">
    <source>
        <dbReference type="EMBL" id="KAH7315753.1"/>
    </source>
</evidence>
<dbReference type="InterPro" id="IPR009288">
    <property type="entry name" value="AIG2-like_dom"/>
</dbReference>
<dbReference type="Proteomes" id="UP000825935">
    <property type="component" value="Chromosome 21"/>
</dbReference>
<protein>
    <recommendedName>
        <fullName evidence="2">Gamma-glutamylcyclotransferase AIG2-like domain-containing protein</fullName>
    </recommendedName>
</protein>
<reference evidence="3" key="1">
    <citation type="submission" date="2021-08" db="EMBL/GenBank/DDBJ databases">
        <title>WGS assembly of Ceratopteris richardii.</title>
        <authorList>
            <person name="Marchant D.B."/>
            <person name="Chen G."/>
            <person name="Jenkins J."/>
            <person name="Shu S."/>
            <person name="Leebens-Mack J."/>
            <person name="Grimwood J."/>
            <person name="Schmutz J."/>
            <person name="Soltis P."/>
            <person name="Soltis D."/>
            <person name="Chen Z.-H."/>
        </authorList>
    </citation>
    <scope>NUCLEOTIDE SEQUENCE</scope>
    <source>
        <strain evidence="3">Whitten #5841</strain>
        <tissue evidence="3">Leaf</tissue>
    </source>
</reference>
<feature type="domain" description="Gamma-glutamylcyclotransferase AIG2-like" evidence="2">
    <location>
        <begin position="40"/>
        <end position="160"/>
    </location>
</feature>
<dbReference type="Gene3D" id="3.10.490.10">
    <property type="entry name" value="Gamma-glutamyl cyclotransferase-like"/>
    <property type="match status" value="1"/>
</dbReference>